<protein>
    <recommendedName>
        <fullName evidence="8">Probable [Fe-S]-dependent transcriptional repressor</fullName>
    </recommendedName>
</protein>
<keyword evidence="11" id="KW-1185">Reference proteome</keyword>
<dbReference type="Proteomes" id="UP001056873">
    <property type="component" value="Chromosome"/>
</dbReference>
<keyword evidence="3 8" id="KW-0408">Iron</keyword>
<evidence type="ECO:0000256" key="3">
    <source>
        <dbReference type="ARBA" id="ARBA00023004"/>
    </source>
</evidence>
<proteinExistence type="inferred from homology"/>
<keyword evidence="6 8" id="KW-0238">DNA-binding</keyword>
<evidence type="ECO:0000256" key="2">
    <source>
        <dbReference type="ARBA" id="ARBA00022723"/>
    </source>
</evidence>
<reference evidence="10" key="1">
    <citation type="journal article" date="2022" name="BMC Genomics">
        <title>Genome sequence of the entomopathogenic Serratia entomophila isolate 626 and characterisation of the species specific itaconate degradation pathway.</title>
        <authorList>
            <person name="Vaughan A.L."/>
            <person name="Altermann E."/>
            <person name="Glare T.R."/>
            <person name="Hurst M.R.H."/>
        </authorList>
    </citation>
    <scope>NUCLEOTIDE SEQUENCE</scope>
    <source>
        <strain evidence="10">626</strain>
    </source>
</reference>
<sequence>MAGLLQVRDALALHGSAQAQQLSRLLATPLPLVQAMLERLTAMGKVVRIEQGNGACLSGSCKSCPQGQGCSTVVYRLTRSHQGRA</sequence>
<keyword evidence="2 8" id="KW-0479">Metal-binding</keyword>
<comment type="function">
    <text evidence="8">May function as a transcriptional regulator that controls feoABC expression.</text>
</comment>
<name>A0ABY5CTA6_9GAMM</name>
<accession>A0ABY5CTA6</accession>
<dbReference type="InterPro" id="IPR023732">
    <property type="entry name" value="FeoC"/>
</dbReference>
<evidence type="ECO:0000259" key="9">
    <source>
        <dbReference type="Pfam" id="PF09012"/>
    </source>
</evidence>
<organism evidence="10 11">
    <name type="scientific">Serratia entomophila</name>
    <dbReference type="NCBI Taxonomy" id="42906"/>
    <lineage>
        <taxon>Bacteria</taxon>
        <taxon>Pseudomonadati</taxon>
        <taxon>Pseudomonadota</taxon>
        <taxon>Gammaproteobacteria</taxon>
        <taxon>Enterobacterales</taxon>
        <taxon>Yersiniaceae</taxon>
        <taxon>Serratia</taxon>
    </lineage>
</organism>
<dbReference type="SUPFAM" id="SSF46785">
    <property type="entry name" value="Winged helix' DNA-binding domain"/>
    <property type="match status" value="1"/>
</dbReference>
<evidence type="ECO:0000256" key="8">
    <source>
        <dbReference type="HAMAP-Rule" id="MF_01586"/>
    </source>
</evidence>
<dbReference type="Pfam" id="PF09012">
    <property type="entry name" value="FeoC"/>
    <property type="match status" value="1"/>
</dbReference>
<dbReference type="InterPro" id="IPR015102">
    <property type="entry name" value="Tscrpt_reg_HTH_FeoC"/>
</dbReference>
<evidence type="ECO:0000313" key="11">
    <source>
        <dbReference type="Proteomes" id="UP001056873"/>
    </source>
</evidence>
<dbReference type="HAMAP" id="MF_01586">
    <property type="entry name" value="FeoC"/>
    <property type="match status" value="1"/>
</dbReference>
<evidence type="ECO:0000256" key="4">
    <source>
        <dbReference type="ARBA" id="ARBA00023014"/>
    </source>
</evidence>
<gene>
    <name evidence="8" type="primary">feoC</name>
    <name evidence="10" type="ORF">KFQ06_22390</name>
</gene>
<evidence type="ECO:0000256" key="7">
    <source>
        <dbReference type="ARBA" id="ARBA00023163"/>
    </source>
</evidence>
<keyword evidence="4 8" id="KW-0411">Iron-sulfur</keyword>
<feature type="binding site" evidence="8">
    <location>
        <position position="70"/>
    </location>
    <ligand>
        <name>iron-sulfur cluster</name>
        <dbReference type="ChEBI" id="CHEBI:30408"/>
    </ligand>
</feature>
<feature type="domain" description="Transcriptional regulator HTH-type FeoC" evidence="9">
    <location>
        <begin position="4"/>
        <end position="76"/>
    </location>
</feature>
<evidence type="ECO:0000313" key="10">
    <source>
        <dbReference type="EMBL" id="USV00730.1"/>
    </source>
</evidence>
<keyword evidence="7 8" id="KW-0804">Transcription</keyword>
<feature type="binding site" evidence="8">
    <location>
        <position position="61"/>
    </location>
    <ligand>
        <name>iron-sulfur cluster</name>
        <dbReference type="ChEBI" id="CHEBI:30408"/>
    </ligand>
</feature>
<evidence type="ECO:0000256" key="5">
    <source>
        <dbReference type="ARBA" id="ARBA00023015"/>
    </source>
</evidence>
<comment type="similarity">
    <text evidence="8">Belongs to the FeoC family.</text>
</comment>
<dbReference type="Gene3D" id="1.10.10.10">
    <property type="entry name" value="Winged helix-like DNA-binding domain superfamily/Winged helix DNA-binding domain"/>
    <property type="match status" value="1"/>
</dbReference>
<dbReference type="EMBL" id="CP074347">
    <property type="protein sequence ID" value="USV00730.1"/>
    <property type="molecule type" value="Genomic_DNA"/>
</dbReference>
<keyword evidence="5 8" id="KW-0805">Transcription regulation</keyword>
<feature type="binding site" evidence="8">
    <location>
        <position position="56"/>
    </location>
    <ligand>
        <name>iron-sulfur cluster</name>
        <dbReference type="ChEBI" id="CHEBI:30408"/>
    </ligand>
</feature>
<keyword evidence="1 8" id="KW-0678">Repressor</keyword>
<dbReference type="InterPro" id="IPR036390">
    <property type="entry name" value="WH_DNA-bd_sf"/>
</dbReference>
<dbReference type="InterPro" id="IPR036388">
    <property type="entry name" value="WH-like_DNA-bd_sf"/>
</dbReference>
<feature type="binding site" evidence="8">
    <location>
        <position position="64"/>
    </location>
    <ligand>
        <name>iron-sulfur cluster</name>
        <dbReference type="ChEBI" id="CHEBI:30408"/>
    </ligand>
</feature>
<dbReference type="RefSeq" id="WP_252961127.1">
    <property type="nucleotide sequence ID" value="NZ_CAMIPH010000011.1"/>
</dbReference>
<evidence type="ECO:0000256" key="6">
    <source>
        <dbReference type="ARBA" id="ARBA00023125"/>
    </source>
</evidence>
<evidence type="ECO:0000256" key="1">
    <source>
        <dbReference type="ARBA" id="ARBA00022491"/>
    </source>
</evidence>